<evidence type="ECO:0000313" key="9">
    <source>
        <dbReference type="Proteomes" id="UP000593765"/>
    </source>
</evidence>
<dbReference type="InterPro" id="IPR044153">
    <property type="entry name" value="PIN_Pae0151-like"/>
</dbReference>
<feature type="binding site" evidence="6">
    <location>
        <position position="99"/>
    </location>
    <ligand>
        <name>Mg(2+)</name>
        <dbReference type="ChEBI" id="CHEBI:18420"/>
    </ligand>
</feature>
<evidence type="ECO:0000256" key="1">
    <source>
        <dbReference type="ARBA" id="ARBA00022649"/>
    </source>
</evidence>
<keyword evidence="6" id="KW-0800">Toxin</keyword>
<dbReference type="EC" id="3.1.-.-" evidence="6"/>
<protein>
    <recommendedName>
        <fullName evidence="6">Ribonuclease VapC</fullName>
        <shortName evidence="6">RNase VapC</shortName>
        <ecNumber evidence="6">3.1.-.-</ecNumber>
    </recommendedName>
    <alternativeName>
        <fullName evidence="6">Toxin VapC</fullName>
    </alternativeName>
</protein>
<dbReference type="RefSeq" id="WP_206295420.1">
    <property type="nucleotide sequence ID" value="NZ_CP063458.1"/>
</dbReference>
<dbReference type="PANTHER" id="PTHR35901:SF1">
    <property type="entry name" value="EXONUCLEASE VAPC9"/>
    <property type="match status" value="1"/>
</dbReference>
<accession>A0A7M2X5K9</accession>
<dbReference type="Proteomes" id="UP000593765">
    <property type="component" value="Chromosome"/>
</dbReference>
<dbReference type="SUPFAM" id="SSF88723">
    <property type="entry name" value="PIN domain-like"/>
    <property type="match status" value="1"/>
</dbReference>
<dbReference type="HAMAP" id="MF_00265">
    <property type="entry name" value="VapC_Nob1"/>
    <property type="match status" value="1"/>
</dbReference>
<evidence type="ECO:0000256" key="6">
    <source>
        <dbReference type="HAMAP-Rule" id="MF_00265"/>
    </source>
</evidence>
<keyword evidence="4 6" id="KW-0378">Hydrolase</keyword>
<keyword evidence="2 6" id="KW-0540">Nuclease</keyword>
<evidence type="ECO:0000256" key="2">
    <source>
        <dbReference type="ARBA" id="ARBA00022722"/>
    </source>
</evidence>
<comment type="cofactor">
    <cofactor evidence="6">
        <name>Mg(2+)</name>
        <dbReference type="ChEBI" id="CHEBI:18420"/>
    </cofactor>
</comment>
<dbReference type="AlphaFoldDB" id="A0A7M2X5K9"/>
<dbReference type="GO" id="GO:0000287">
    <property type="term" value="F:magnesium ion binding"/>
    <property type="evidence" value="ECO:0007669"/>
    <property type="project" value="UniProtKB-UniRule"/>
</dbReference>
<keyword evidence="3 6" id="KW-0479">Metal-binding</keyword>
<proteinExistence type="inferred from homology"/>
<sequence length="137" mass="15140">MIDASVAVKWLIPEAHHERAQALIVEGHQLIAPSHIGMEVLGAVVRKFRMKQLEPSEVARARQSWAAMIDEGVIELVDAARLMEAAVNIAIDLRHSLADCLYVALAGEVSGTLMTFDRLLCERGRQRCTVRLLGIDD</sequence>
<dbReference type="Gene3D" id="3.40.50.1010">
    <property type="entry name" value="5'-nuclease"/>
    <property type="match status" value="1"/>
</dbReference>
<reference evidence="8 9" key="1">
    <citation type="submission" date="2020-10" db="EMBL/GenBank/DDBJ databases">
        <title>Wide distribution of Phycisphaera-like planctomycetes from WD2101 soil group in peatlands and genome analysis of the first cultivated representative.</title>
        <authorList>
            <person name="Dedysh S.N."/>
            <person name="Beletsky A.V."/>
            <person name="Ivanova A."/>
            <person name="Kulichevskaya I.S."/>
            <person name="Suzina N.E."/>
            <person name="Philippov D.A."/>
            <person name="Rakitin A.L."/>
            <person name="Mardanov A.V."/>
            <person name="Ravin N.V."/>
        </authorList>
    </citation>
    <scope>NUCLEOTIDE SEQUENCE [LARGE SCALE GENOMIC DNA]</scope>
    <source>
        <strain evidence="8 9">M1803</strain>
    </source>
</reference>
<dbReference type="InterPro" id="IPR002716">
    <property type="entry name" value="PIN_dom"/>
</dbReference>
<comment type="function">
    <text evidence="6">Toxic component of a toxin-antitoxin (TA) system. An RNase.</text>
</comment>
<evidence type="ECO:0000313" key="8">
    <source>
        <dbReference type="EMBL" id="QOV92090.1"/>
    </source>
</evidence>
<evidence type="ECO:0000256" key="3">
    <source>
        <dbReference type="ARBA" id="ARBA00022723"/>
    </source>
</evidence>
<dbReference type="PANTHER" id="PTHR35901">
    <property type="entry name" value="RIBONUCLEASE VAPC3"/>
    <property type="match status" value="1"/>
</dbReference>
<keyword evidence="1 6" id="KW-1277">Toxin-antitoxin system</keyword>
<dbReference type="GO" id="GO:0016787">
    <property type="term" value="F:hydrolase activity"/>
    <property type="evidence" value="ECO:0007669"/>
    <property type="project" value="UniProtKB-KW"/>
</dbReference>
<gene>
    <name evidence="6" type="primary">vapC</name>
    <name evidence="8" type="ORF">IPV69_12345</name>
</gene>
<feature type="binding site" evidence="6">
    <location>
        <position position="3"/>
    </location>
    <ligand>
        <name>Mg(2+)</name>
        <dbReference type="ChEBI" id="CHEBI:18420"/>
    </ligand>
</feature>
<keyword evidence="5 6" id="KW-0460">Magnesium</keyword>
<dbReference type="InterPro" id="IPR022907">
    <property type="entry name" value="VapC_family"/>
</dbReference>
<dbReference type="InterPro" id="IPR051619">
    <property type="entry name" value="TypeII_TA_RNase_PINc/VapC"/>
</dbReference>
<name>A0A7M2X5K9_9BACT</name>
<keyword evidence="9" id="KW-1185">Reference proteome</keyword>
<evidence type="ECO:0000256" key="4">
    <source>
        <dbReference type="ARBA" id="ARBA00022801"/>
    </source>
</evidence>
<dbReference type="EMBL" id="CP063458">
    <property type="protein sequence ID" value="QOV92090.1"/>
    <property type="molecule type" value="Genomic_DNA"/>
</dbReference>
<evidence type="ECO:0000256" key="5">
    <source>
        <dbReference type="ARBA" id="ARBA00022842"/>
    </source>
</evidence>
<dbReference type="KEGG" id="hbs:IPV69_12345"/>
<dbReference type="GO" id="GO:0004540">
    <property type="term" value="F:RNA nuclease activity"/>
    <property type="evidence" value="ECO:0007669"/>
    <property type="project" value="InterPro"/>
</dbReference>
<organism evidence="8 9">
    <name type="scientific">Humisphaera borealis</name>
    <dbReference type="NCBI Taxonomy" id="2807512"/>
    <lineage>
        <taxon>Bacteria</taxon>
        <taxon>Pseudomonadati</taxon>
        <taxon>Planctomycetota</taxon>
        <taxon>Phycisphaerae</taxon>
        <taxon>Tepidisphaerales</taxon>
        <taxon>Tepidisphaeraceae</taxon>
        <taxon>Humisphaera</taxon>
    </lineage>
</organism>
<dbReference type="Pfam" id="PF01850">
    <property type="entry name" value="PIN"/>
    <property type="match status" value="1"/>
</dbReference>
<dbReference type="GO" id="GO:0090729">
    <property type="term" value="F:toxin activity"/>
    <property type="evidence" value="ECO:0007669"/>
    <property type="project" value="UniProtKB-KW"/>
</dbReference>
<evidence type="ECO:0000259" key="7">
    <source>
        <dbReference type="Pfam" id="PF01850"/>
    </source>
</evidence>
<dbReference type="InterPro" id="IPR029060">
    <property type="entry name" value="PIN-like_dom_sf"/>
</dbReference>
<dbReference type="CDD" id="cd09873">
    <property type="entry name" value="PIN_Pae0151-like"/>
    <property type="match status" value="1"/>
</dbReference>
<feature type="domain" description="PIN" evidence="7">
    <location>
        <begin position="1"/>
        <end position="121"/>
    </location>
</feature>
<comment type="similarity">
    <text evidence="6">Belongs to the PINc/VapC protein family.</text>
</comment>